<dbReference type="GO" id="GO:0035556">
    <property type="term" value="P:intracellular signal transduction"/>
    <property type="evidence" value="ECO:0007669"/>
    <property type="project" value="InterPro"/>
</dbReference>
<dbReference type="GO" id="GO:0016020">
    <property type="term" value="C:membrane"/>
    <property type="evidence" value="ECO:0007669"/>
    <property type="project" value="UniProtKB-SubCell"/>
</dbReference>
<evidence type="ECO:0000256" key="4">
    <source>
        <dbReference type="ARBA" id="ARBA00022692"/>
    </source>
</evidence>
<feature type="transmembrane region" description="Helical" evidence="12">
    <location>
        <begin position="136"/>
        <end position="154"/>
    </location>
</feature>
<keyword evidence="6" id="KW-0547">Nucleotide-binding</keyword>
<dbReference type="Pfam" id="PF00211">
    <property type="entry name" value="Guanylate_cyc"/>
    <property type="match status" value="3"/>
</dbReference>
<dbReference type="PANTHER" id="PTHR45627">
    <property type="entry name" value="ADENYLATE CYCLASE TYPE 1"/>
    <property type="match status" value="1"/>
</dbReference>
<dbReference type="SMART" id="SM00044">
    <property type="entry name" value="CYCc"/>
    <property type="match status" value="2"/>
</dbReference>
<evidence type="ECO:0000256" key="5">
    <source>
        <dbReference type="ARBA" id="ARBA00022723"/>
    </source>
</evidence>
<evidence type="ECO:0000256" key="2">
    <source>
        <dbReference type="ARBA" id="ARBA00004141"/>
    </source>
</evidence>
<proteinExistence type="predicted"/>
<sequence length="1125" mass="128449">MSALRYFAKTTSRVKLFDEESIRDDESVYSVATSTTKTQASSAVSIDFQMTEDNFGEKIRGWNAAQNRFQITPRRKFRTLLPKWKYERRYLTEKHGNFVFHLSLLLFSVQLLLDCVHLSMLRWWFDNFDLSQPHTFILLFYVSLSVGSIIIFLIKKSKAYRICGAVLFIRMILTIVRLHYVEVSTERFFVISCEIAWVAVFQRWSAVNIFNSMIVNLFYIISLPIIEMRIGEPSTVYAEIPFLVMVVVLGIPFNIYTEIQMRSVRAPNALSSTDHGQQFLFEIFIEKRLRQNKKKREQVMKVMRMVFPQHIITKFGIGQKLVSFEDMVHIETKPRVTVLQVDLVGFTNACSHHPAGLVVRYLNDLYNAFDQLSAKYGITRAKTLGDAYIACSDIFSDDPMQAKAGIELALDIIEHPLLTINILGERFTIPPRAGILTGTVVCGITDVYRPCFSYGGGAFQSTYDAIVVKNRYGYEPFQLEDGTDENYEGLVVRYLNDLYNAFDQLSAKYGITRAKTLGDAYIACSDIFSDDPMQAKAGIELALDIIEHPLLTINILGERFTIRAGVSTGPIACGILDIHRPCFSYGGPAVEGANEMESTSLPGVIQISQSTYDAIVDKEDYEYETVHLENGTNVYRIRGRRENTEWQNRKEDMEGDEMRGTENEDVKIFDNHSSLSWSGEFDNPEVESAFSERVAGENYRKRLIILVSGYWQGFACAAFRQIRRPDLAVINWTSICFGFLVGIVAFILLRRGVISQRMARSAGSVLGIAVNMSMSFLDSHPLTNIELTLSLAWINQYNFEDFQLMMVTYLAFAISAIASQQWIHPQPFIVILMLQLSVSTVYAVFERRNQRIAFLQSRRDQYMATQLASEQIKLQKTIDGLLSKRIIQRLMNGETFISEHFEDIGVLFFEWHYEIPPEWSKRFTVAKTLYRHFDRFLMEHNLVDKIKVFGKTYMVVCNIGDVPDDDYMPKLANFALKLVQYGQQLQESEELRSVSFKLRVGISAGPAVAGVIGQSSIRYDLWGDTINVASRMMTTGQPGTIHVTRDVYKRIKRSHQLTHRGQTYVKGKGDMDTYWLQGRTVVTAVSHVMEQQKPSESLSPLINSQSSVPLFSKKRSLRFSSDSIK</sequence>
<keyword evidence="8" id="KW-0460">Magnesium</keyword>
<dbReference type="EMBL" id="MDYQ01000033">
    <property type="protein sequence ID" value="PRP86311.1"/>
    <property type="molecule type" value="Genomic_DNA"/>
</dbReference>
<dbReference type="Gene3D" id="3.30.70.1230">
    <property type="entry name" value="Nucleotide cyclase"/>
    <property type="match status" value="3"/>
</dbReference>
<dbReference type="AlphaFoldDB" id="A0A2P6NQS8"/>
<comment type="caution">
    <text evidence="14">The sequence shown here is derived from an EMBL/GenBank/DDBJ whole genome shotgun (WGS) entry which is preliminary data.</text>
</comment>
<keyword evidence="7" id="KW-0067">ATP-binding</keyword>
<dbReference type="Proteomes" id="UP000241769">
    <property type="component" value="Unassembled WGS sequence"/>
</dbReference>
<feature type="transmembrane region" description="Helical" evidence="12">
    <location>
        <begin position="213"/>
        <end position="230"/>
    </location>
</feature>
<evidence type="ECO:0000259" key="13">
    <source>
        <dbReference type="PROSITE" id="PS50125"/>
    </source>
</evidence>
<dbReference type="PROSITE" id="PS50125">
    <property type="entry name" value="GUANYLATE_CYCLASE_2"/>
    <property type="match status" value="3"/>
</dbReference>
<evidence type="ECO:0000256" key="12">
    <source>
        <dbReference type="SAM" id="Phobius"/>
    </source>
</evidence>
<evidence type="ECO:0000256" key="9">
    <source>
        <dbReference type="ARBA" id="ARBA00022989"/>
    </source>
</evidence>
<evidence type="ECO:0000256" key="6">
    <source>
        <dbReference type="ARBA" id="ARBA00022741"/>
    </source>
</evidence>
<feature type="transmembrane region" description="Helical" evidence="12">
    <location>
        <begin position="728"/>
        <end position="749"/>
    </location>
</feature>
<keyword evidence="5" id="KW-0479">Metal-binding</keyword>
<evidence type="ECO:0000256" key="8">
    <source>
        <dbReference type="ARBA" id="ARBA00022842"/>
    </source>
</evidence>
<evidence type="ECO:0000256" key="3">
    <source>
        <dbReference type="ARBA" id="ARBA00012201"/>
    </source>
</evidence>
<feature type="domain" description="Guanylate cyclase" evidence="13">
    <location>
        <begin position="465"/>
        <end position="597"/>
    </location>
</feature>
<dbReference type="CDD" id="cd07302">
    <property type="entry name" value="CHD"/>
    <property type="match status" value="3"/>
</dbReference>
<dbReference type="InParanoid" id="A0A2P6NQS8"/>
<feature type="transmembrane region" description="Helical" evidence="12">
    <location>
        <begin position="703"/>
        <end position="722"/>
    </location>
</feature>
<dbReference type="PANTHER" id="PTHR45627:SF12">
    <property type="entry name" value="ADENYLATE CYCLASE TYPE 2"/>
    <property type="match status" value="1"/>
</dbReference>
<protein>
    <recommendedName>
        <fullName evidence="3">adenylate cyclase</fullName>
        <ecNumber evidence="3">4.6.1.1</ecNumber>
    </recommendedName>
</protein>
<feature type="domain" description="Guanylate cyclase" evidence="13">
    <location>
        <begin position="898"/>
        <end position="1033"/>
    </location>
</feature>
<evidence type="ECO:0000256" key="11">
    <source>
        <dbReference type="ARBA" id="ARBA00023239"/>
    </source>
</evidence>
<dbReference type="SUPFAM" id="SSF55073">
    <property type="entry name" value="Nucleotide cyclase"/>
    <property type="match status" value="3"/>
</dbReference>
<keyword evidence="15" id="KW-1185">Reference proteome</keyword>
<feature type="domain" description="Guanylate cyclase" evidence="13">
    <location>
        <begin position="337"/>
        <end position="456"/>
    </location>
</feature>
<dbReference type="GO" id="GO:0005524">
    <property type="term" value="F:ATP binding"/>
    <property type="evidence" value="ECO:0007669"/>
    <property type="project" value="UniProtKB-KW"/>
</dbReference>
<comment type="subcellular location">
    <subcellularLocation>
        <location evidence="2">Membrane</location>
        <topology evidence="2">Multi-pass membrane protein</topology>
    </subcellularLocation>
</comment>
<keyword evidence="4 12" id="KW-0812">Transmembrane</keyword>
<evidence type="ECO:0000256" key="7">
    <source>
        <dbReference type="ARBA" id="ARBA00022840"/>
    </source>
</evidence>
<dbReference type="GO" id="GO:0004016">
    <property type="term" value="F:adenylate cyclase activity"/>
    <property type="evidence" value="ECO:0007669"/>
    <property type="project" value="UniProtKB-EC"/>
</dbReference>
<feature type="transmembrane region" description="Helical" evidence="12">
    <location>
        <begin position="804"/>
        <end position="822"/>
    </location>
</feature>
<keyword evidence="11" id="KW-0456">Lyase</keyword>
<feature type="transmembrane region" description="Helical" evidence="12">
    <location>
        <begin position="98"/>
        <end position="124"/>
    </location>
</feature>
<feature type="transmembrane region" description="Helical" evidence="12">
    <location>
        <begin position="828"/>
        <end position="845"/>
    </location>
</feature>
<dbReference type="STRING" id="1890364.A0A2P6NQS8"/>
<evidence type="ECO:0000256" key="10">
    <source>
        <dbReference type="ARBA" id="ARBA00023136"/>
    </source>
</evidence>
<evidence type="ECO:0000313" key="15">
    <source>
        <dbReference type="Proteomes" id="UP000241769"/>
    </source>
</evidence>
<dbReference type="OrthoDB" id="6147412at2759"/>
<dbReference type="GO" id="GO:0046872">
    <property type="term" value="F:metal ion binding"/>
    <property type="evidence" value="ECO:0007669"/>
    <property type="project" value="UniProtKB-KW"/>
</dbReference>
<keyword evidence="10 12" id="KW-0472">Membrane</keyword>
<name>A0A2P6NQS8_9EUKA</name>
<dbReference type="InterPro" id="IPR001054">
    <property type="entry name" value="A/G_cyclase"/>
</dbReference>
<accession>A0A2P6NQS8</accession>
<dbReference type="InterPro" id="IPR029787">
    <property type="entry name" value="Nucleotide_cyclase"/>
</dbReference>
<dbReference type="EC" id="4.6.1.1" evidence="3"/>
<gene>
    <name evidence="14" type="ORF">PROFUN_05452</name>
</gene>
<feature type="transmembrane region" description="Helical" evidence="12">
    <location>
        <begin position="236"/>
        <end position="256"/>
    </location>
</feature>
<evidence type="ECO:0000313" key="14">
    <source>
        <dbReference type="EMBL" id="PRP86311.1"/>
    </source>
</evidence>
<dbReference type="GO" id="GO:0009190">
    <property type="term" value="P:cyclic nucleotide biosynthetic process"/>
    <property type="evidence" value="ECO:0007669"/>
    <property type="project" value="InterPro"/>
</dbReference>
<organism evidence="14 15">
    <name type="scientific">Planoprotostelium fungivorum</name>
    <dbReference type="NCBI Taxonomy" id="1890364"/>
    <lineage>
        <taxon>Eukaryota</taxon>
        <taxon>Amoebozoa</taxon>
        <taxon>Evosea</taxon>
        <taxon>Variosea</taxon>
        <taxon>Cavosteliida</taxon>
        <taxon>Cavosteliaceae</taxon>
        <taxon>Planoprotostelium</taxon>
    </lineage>
</organism>
<evidence type="ECO:0000256" key="1">
    <source>
        <dbReference type="ARBA" id="ARBA00001593"/>
    </source>
</evidence>
<comment type="catalytic activity">
    <reaction evidence="1">
        <text>ATP = 3',5'-cyclic AMP + diphosphate</text>
        <dbReference type="Rhea" id="RHEA:15389"/>
        <dbReference type="ChEBI" id="CHEBI:30616"/>
        <dbReference type="ChEBI" id="CHEBI:33019"/>
        <dbReference type="ChEBI" id="CHEBI:58165"/>
        <dbReference type="EC" id="4.6.1.1"/>
    </reaction>
</comment>
<reference evidence="14 15" key="1">
    <citation type="journal article" date="2018" name="Genome Biol. Evol.">
        <title>Multiple Roots of Fruiting Body Formation in Amoebozoa.</title>
        <authorList>
            <person name="Hillmann F."/>
            <person name="Forbes G."/>
            <person name="Novohradska S."/>
            <person name="Ferling I."/>
            <person name="Riege K."/>
            <person name="Groth M."/>
            <person name="Westermann M."/>
            <person name="Marz M."/>
            <person name="Spaller T."/>
            <person name="Winckler T."/>
            <person name="Schaap P."/>
            <person name="Glockner G."/>
        </authorList>
    </citation>
    <scope>NUCLEOTIDE SEQUENCE [LARGE SCALE GENOMIC DNA]</scope>
    <source>
        <strain evidence="14 15">Jena</strain>
    </source>
</reference>
<keyword evidence="9 12" id="KW-1133">Transmembrane helix</keyword>